<keyword evidence="3" id="KW-1185">Reference proteome</keyword>
<feature type="region of interest" description="Disordered" evidence="1">
    <location>
        <begin position="1"/>
        <end position="63"/>
    </location>
</feature>
<evidence type="ECO:0000256" key="1">
    <source>
        <dbReference type="SAM" id="MobiDB-lite"/>
    </source>
</evidence>
<evidence type="ECO:0000313" key="3">
    <source>
        <dbReference type="Proteomes" id="UP000748025"/>
    </source>
</evidence>
<name>A0A9P7N8P3_9HYPO</name>
<proteinExistence type="predicted"/>
<dbReference type="SUPFAM" id="SSF57903">
    <property type="entry name" value="FYVE/PHD zinc finger"/>
    <property type="match status" value="1"/>
</dbReference>
<sequence length="322" mass="35920">MTSGPANVGDAGLEKKVSKNKQSNQSLSKREAAPSSSCRHTNLPDEAYQDASHYGPDTVSKMSKMKISEERARKLGERYGAVFEPTDFLNMAPTETVHRVDKPIRMRVRRVCHRCNTTFAAKNECSKCRHVRCDQCPRHSPSKGAEAADTSPDLEEMEAEAVVEANHENSAILADLFWGDYQPQLKRPSKTGGQDLVHRKPRQRVRRTCHECETIYKPGSKNCLDCGHIRCTDCPRDPPKKDKYPFGYPGDVFGSQTDARFECLSCETLYPPEAEDGTPCQTCGLEKSRESPRTIPRKIQPLPDPAVLLKLQATLAELASSL</sequence>
<dbReference type="AlphaFoldDB" id="A0A9P7N8P3"/>
<gene>
    <name evidence="2" type="ORF">E4U43_002484</name>
</gene>
<protein>
    <submittedName>
        <fullName evidence="2">Uncharacterized protein</fullName>
    </submittedName>
</protein>
<reference evidence="2" key="1">
    <citation type="journal article" date="2020" name="bioRxiv">
        <title>Whole genome comparisons of ergot fungi reveals the divergence and evolution of species within the genus Claviceps are the result of varying mechanisms driving genome evolution and host range expansion.</title>
        <authorList>
            <person name="Wyka S.A."/>
            <person name="Mondo S.J."/>
            <person name="Liu M."/>
            <person name="Dettman J."/>
            <person name="Nalam V."/>
            <person name="Broders K.D."/>
        </authorList>
    </citation>
    <scope>NUCLEOTIDE SEQUENCE</scope>
    <source>
        <strain evidence="2">CCC 602</strain>
    </source>
</reference>
<dbReference type="InterPro" id="IPR011011">
    <property type="entry name" value="Znf_FYVE_PHD"/>
</dbReference>
<comment type="caution">
    <text evidence="2">The sequence shown here is derived from an EMBL/GenBank/DDBJ whole genome shotgun (WGS) entry which is preliminary data.</text>
</comment>
<organism evidence="2 3">
    <name type="scientific">Claviceps pusilla</name>
    <dbReference type="NCBI Taxonomy" id="123648"/>
    <lineage>
        <taxon>Eukaryota</taxon>
        <taxon>Fungi</taxon>
        <taxon>Dikarya</taxon>
        <taxon>Ascomycota</taxon>
        <taxon>Pezizomycotina</taxon>
        <taxon>Sordariomycetes</taxon>
        <taxon>Hypocreomycetidae</taxon>
        <taxon>Hypocreales</taxon>
        <taxon>Clavicipitaceae</taxon>
        <taxon>Claviceps</taxon>
    </lineage>
</organism>
<accession>A0A9P7N8P3</accession>
<dbReference type="Proteomes" id="UP000748025">
    <property type="component" value="Unassembled WGS sequence"/>
</dbReference>
<dbReference type="OrthoDB" id="5370011at2759"/>
<dbReference type="EMBL" id="SRPW01001882">
    <property type="protein sequence ID" value="KAG5998213.1"/>
    <property type="molecule type" value="Genomic_DNA"/>
</dbReference>
<evidence type="ECO:0000313" key="2">
    <source>
        <dbReference type="EMBL" id="KAG5998213.1"/>
    </source>
</evidence>